<dbReference type="Proteomes" id="UP000464624">
    <property type="component" value="Chromosome"/>
</dbReference>
<gene>
    <name evidence="2" type="ORF">MYXE_02520</name>
</gene>
<evidence type="ECO:0000256" key="1">
    <source>
        <dbReference type="SAM" id="MobiDB-lite"/>
    </source>
</evidence>
<evidence type="ECO:0000313" key="3">
    <source>
        <dbReference type="Proteomes" id="UP000464624"/>
    </source>
</evidence>
<dbReference type="Gene3D" id="3.30.2030.20">
    <property type="match status" value="1"/>
</dbReference>
<name>A0AAD1GWG9_MYCXE</name>
<protein>
    <recommendedName>
        <fullName evidence="4">Lipoprotein lppA</fullName>
    </recommendedName>
</protein>
<dbReference type="KEGG" id="mxe:MYXE_02520"/>
<dbReference type="RefSeq" id="WP_085197287.1">
    <property type="nucleotide sequence ID" value="NZ_AP022314.1"/>
</dbReference>
<feature type="region of interest" description="Disordered" evidence="1">
    <location>
        <begin position="1"/>
        <end position="20"/>
    </location>
</feature>
<feature type="compositionally biased region" description="Basic and acidic residues" evidence="1">
    <location>
        <begin position="1"/>
        <end position="16"/>
    </location>
</feature>
<evidence type="ECO:0000313" key="2">
    <source>
        <dbReference type="EMBL" id="BBU20463.1"/>
    </source>
</evidence>
<proteinExistence type="predicted"/>
<dbReference type="AlphaFoldDB" id="A0AAD1GWG9"/>
<evidence type="ECO:0008006" key="4">
    <source>
        <dbReference type="Google" id="ProtNLM"/>
    </source>
</evidence>
<organism evidence="2 3">
    <name type="scientific">Mycobacterium xenopi</name>
    <dbReference type="NCBI Taxonomy" id="1789"/>
    <lineage>
        <taxon>Bacteria</taxon>
        <taxon>Bacillati</taxon>
        <taxon>Actinomycetota</taxon>
        <taxon>Actinomycetes</taxon>
        <taxon>Mycobacteriales</taxon>
        <taxon>Mycobacteriaceae</taxon>
        <taxon>Mycobacterium</taxon>
    </lineage>
</organism>
<accession>A0AAD1GWG9</accession>
<reference evidence="2 3" key="1">
    <citation type="submission" date="2019-12" db="EMBL/GenBank/DDBJ databases">
        <title>Complete genome sequence of Mycolicibacterium xenopi str. JCM15661T.</title>
        <authorList>
            <person name="Yoshida M."/>
            <person name="Fukano H."/>
            <person name="Asakura T."/>
            <person name="Hoshino Y."/>
        </authorList>
    </citation>
    <scope>NUCLEOTIDE SEQUENCE [LARGE SCALE GENOMIC DNA]</scope>
    <source>
        <strain evidence="2 3">JCM 15661T</strain>
    </source>
</reference>
<dbReference type="EMBL" id="AP022314">
    <property type="protein sequence ID" value="BBU20463.1"/>
    <property type="molecule type" value="Genomic_DNA"/>
</dbReference>
<sequence length="70" mass="7860">MRQEAAKFGVKPKEGESSLFNESTKRDYQIEGNEYTFRILQINGAGLMITGQCVLMQKVLDMPPGQLPPE</sequence>